<protein>
    <recommendedName>
        <fullName evidence="2">Tudor domain-containing protein</fullName>
    </recommendedName>
</protein>
<gene>
    <name evidence="3" type="ORF">NMOB1V02_LOCUS5262</name>
</gene>
<feature type="domain" description="Tudor" evidence="2">
    <location>
        <begin position="21"/>
        <end position="83"/>
    </location>
</feature>
<keyword evidence="4" id="KW-1185">Reference proteome</keyword>
<dbReference type="EMBL" id="CAJPEX010000933">
    <property type="protein sequence ID" value="CAG0917684.1"/>
    <property type="molecule type" value="Genomic_DNA"/>
</dbReference>
<dbReference type="SMART" id="SM00333">
    <property type="entry name" value="TUDOR"/>
    <property type="match status" value="2"/>
</dbReference>
<dbReference type="Gene3D" id="2.30.30.140">
    <property type="match status" value="1"/>
</dbReference>
<proteinExistence type="predicted"/>
<sequence>MSKRSKAASSRETTPLNWGLLGFSVGTFVEVKNENEEWCPATVTVVQASAERVHVRYSDYPNKPDEWVQVPSDSVRFMSSDAIQKVTISEMKKCGREIQAFKQGDYVYAPWTNGSRHAAKILNVVENSDKDDPGKALYEVRFHDGFLLVVPGKRLRPLDPAIFHDEPVLRESRNVFTPESAIQDVEAHSGIRPKKLRMDLKEVFGRPRTSFADSSGSKKRGSGCQRTQPPETKISFPGPTARFSCAPPEASKSRKIAVKANARVTISSG</sequence>
<dbReference type="InterPro" id="IPR056360">
    <property type="entry name" value="Chromo_MORC2_6th"/>
</dbReference>
<evidence type="ECO:0000256" key="1">
    <source>
        <dbReference type="SAM" id="MobiDB-lite"/>
    </source>
</evidence>
<dbReference type="Pfam" id="PF23327">
    <property type="entry name" value="Chromo_MORC2_6th"/>
    <property type="match status" value="1"/>
</dbReference>
<dbReference type="Proteomes" id="UP000678499">
    <property type="component" value="Unassembled WGS sequence"/>
</dbReference>
<feature type="region of interest" description="Disordered" evidence="1">
    <location>
        <begin position="207"/>
        <end position="256"/>
    </location>
</feature>
<evidence type="ECO:0000313" key="3">
    <source>
        <dbReference type="EMBL" id="CAD7277532.1"/>
    </source>
</evidence>
<name>A0A7R9BN40_9CRUS</name>
<evidence type="ECO:0000259" key="2">
    <source>
        <dbReference type="SMART" id="SM00333"/>
    </source>
</evidence>
<organism evidence="3">
    <name type="scientific">Notodromas monacha</name>
    <dbReference type="NCBI Taxonomy" id="399045"/>
    <lineage>
        <taxon>Eukaryota</taxon>
        <taxon>Metazoa</taxon>
        <taxon>Ecdysozoa</taxon>
        <taxon>Arthropoda</taxon>
        <taxon>Crustacea</taxon>
        <taxon>Oligostraca</taxon>
        <taxon>Ostracoda</taxon>
        <taxon>Podocopa</taxon>
        <taxon>Podocopida</taxon>
        <taxon>Cypridocopina</taxon>
        <taxon>Cypridoidea</taxon>
        <taxon>Cyprididae</taxon>
        <taxon>Notodromas</taxon>
    </lineage>
</organism>
<dbReference type="InterPro" id="IPR002999">
    <property type="entry name" value="Tudor"/>
</dbReference>
<reference evidence="3" key="1">
    <citation type="submission" date="2020-11" db="EMBL/GenBank/DDBJ databases">
        <authorList>
            <person name="Tran Van P."/>
        </authorList>
    </citation>
    <scope>NUCLEOTIDE SEQUENCE</scope>
</reference>
<accession>A0A7R9BN40</accession>
<dbReference type="EMBL" id="OA882970">
    <property type="protein sequence ID" value="CAD7277532.1"/>
    <property type="molecule type" value="Genomic_DNA"/>
</dbReference>
<feature type="domain" description="Tudor" evidence="2">
    <location>
        <begin position="99"/>
        <end position="163"/>
    </location>
</feature>
<dbReference type="SUPFAM" id="SSF63748">
    <property type="entry name" value="Tudor/PWWP/MBT"/>
    <property type="match status" value="2"/>
</dbReference>
<dbReference type="AlphaFoldDB" id="A0A7R9BN40"/>
<evidence type="ECO:0000313" key="4">
    <source>
        <dbReference type="Proteomes" id="UP000678499"/>
    </source>
</evidence>